<dbReference type="GO" id="GO:0004518">
    <property type="term" value="F:nuclease activity"/>
    <property type="evidence" value="ECO:0007669"/>
    <property type="project" value="UniProtKB-KW"/>
</dbReference>
<keyword evidence="2" id="KW-0378">Hydrolase</keyword>
<evidence type="ECO:0000256" key="2">
    <source>
        <dbReference type="ARBA" id="ARBA00022801"/>
    </source>
</evidence>
<evidence type="ECO:0000256" key="1">
    <source>
        <dbReference type="ARBA" id="ARBA00022722"/>
    </source>
</evidence>
<evidence type="ECO:0000313" key="6">
    <source>
        <dbReference type="Proteomes" id="UP001162640"/>
    </source>
</evidence>
<dbReference type="PANTHER" id="PTHR33607">
    <property type="entry name" value="ENDONUCLEASE-1"/>
    <property type="match status" value="1"/>
</dbReference>
<accession>A0A9W7E1U9</accession>
<dbReference type="InterPro" id="IPR007346">
    <property type="entry name" value="Endonuclease-I"/>
</dbReference>
<dbReference type="Pfam" id="PF04231">
    <property type="entry name" value="Endonuclease_1"/>
    <property type="match status" value="1"/>
</dbReference>
<evidence type="ECO:0000256" key="3">
    <source>
        <dbReference type="SAM" id="MobiDB-lite"/>
    </source>
</evidence>
<comment type="caution">
    <text evidence="5">The sequence shown here is derived from an EMBL/GenBank/DDBJ whole genome shotgun (WGS) entry which is preliminary data.</text>
</comment>
<feature type="chain" id="PRO_5040762811" description="Endonuclease I" evidence="4">
    <location>
        <begin position="22"/>
        <end position="520"/>
    </location>
</feature>
<feature type="region of interest" description="Disordered" evidence="3">
    <location>
        <begin position="501"/>
        <end position="520"/>
    </location>
</feature>
<evidence type="ECO:0008006" key="7">
    <source>
        <dbReference type="Google" id="ProtNLM"/>
    </source>
</evidence>
<dbReference type="InterPro" id="IPR044925">
    <property type="entry name" value="His-Me_finger_sf"/>
</dbReference>
<keyword evidence="1" id="KW-0540">Nuclease</keyword>
<dbReference type="AlphaFoldDB" id="A0A9W7E1U9"/>
<proteinExistence type="predicted"/>
<evidence type="ECO:0000256" key="4">
    <source>
        <dbReference type="SAM" id="SignalP"/>
    </source>
</evidence>
<evidence type="ECO:0000313" key="5">
    <source>
        <dbReference type="EMBL" id="GMH62778.1"/>
    </source>
</evidence>
<dbReference type="Proteomes" id="UP001162640">
    <property type="component" value="Unassembled WGS sequence"/>
</dbReference>
<name>A0A9W7E1U9_9STRA</name>
<reference evidence="6" key="1">
    <citation type="journal article" date="2023" name="Commun. Biol.">
        <title>Genome analysis of Parmales, the sister group of diatoms, reveals the evolutionary specialization of diatoms from phago-mixotrophs to photoautotrophs.</title>
        <authorList>
            <person name="Ban H."/>
            <person name="Sato S."/>
            <person name="Yoshikawa S."/>
            <person name="Yamada K."/>
            <person name="Nakamura Y."/>
            <person name="Ichinomiya M."/>
            <person name="Sato N."/>
            <person name="Blanc-Mathieu R."/>
            <person name="Endo H."/>
            <person name="Kuwata A."/>
            <person name="Ogata H."/>
        </authorList>
    </citation>
    <scope>NUCLEOTIDE SEQUENCE [LARGE SCALE GENOMIC DNA]</scope>
</reference>
<keyword evidence="4" id="KW-0732">Signal</keyword>
<dbReference type="SUPFAM" id="SSF54060">
    <property type="entry name" value="His-Me finger endonucleases"/>
    <property type="match status" value="1"/>
</dbReference>
<dbReference type="GO" id="GO:0016787">
    <property type="term" value="F:hydrolase activity"/>
    <property type="evidence" value="ECO:0007669"/>
    <property type="project" value="UniProtKB-KW"/>
</dbReference>
<gene>
    <name evidence="5" type="ORF">TL16_g03555</name>
</gene>
<dbReference type="PANTHER" id="PTHR33607:SF2">
    <property type="entry name" value="ENDONUCLEASE-1"/>
    <property type="match status" value="1"/>
</dbReference>
<feature type="signal peptide" evidence="4">
    <location>
        <begin position="1"/>
        <end position="21"/>
    </location>
</feature>
<organism evidence="5 6">
    <name type="scientific">Triparma laevis f. inornata</name>
    <dbReference type="NCBI Taxonomy" id="1714386"/>
    <lineage>
        <taxon>Eukaryota</taxon>
        <taxon>Sar</taxon>
        <taxon>Stramenopiles</taxon>
        <taxon>Ochrophyta</taxon>
        <taxon>Bolidophyceae</taxon>
        <taxon>Parmales</taxon>
        <taxon>Triparmaceae</taxon>
        <taxon>Triparma</taxon>
    </lineage>
</organism>
<dbReference type="EMBL" id="BLQM01000094">
    <property type="protein sequence ID" value="GMH62778.1"/>
    <property type="molecule type" value="Genomic_DNA"/>
</dbReference>
<sequence>MHLRFRFPFLLLSLTLPPTFSTDCSLDNYYLDVSDILSDPTSFTPLEIDSRLKQVISPHTIIPYTSTNTDCWDALNILDADPTNPSNVILIYKQTSEPISTSGLSTGWNREHVWPKSYGVGYTGPDTSDLLSLRAADWSVNSARNNRYYDDCNDPETCTIPAHSEAPLDTGKMSISGTTGIFMPPTSVRGDLARSLFYMATRYDGTDSNTEDLKLSNCVCDTTYTMGKLSTLLEWHLDDPVDDEERERNGKLCEEYQHNRNPYIDFPELVMSVFIDDDEENCPVCPEKESEDDEEEDAEFYVNGPNHFQPGDVAIIGYNSDSTKSVQLLTLVDLPIGSTIFVTDEAWMGEESGFSRNAEGSLKFRTEKDVEAGTVINWIDDDGEFTFGLQYRSSTWDSEVDTGSNSKGLLPDVLKGGDFKVAVSHKDNKRWVEGEGGRWKGYTKEGFLELICDGGNWEGSDSVVFDFAVLAEGGEGKFCVCEEEGQTCKGGEEERRKLFGMLGEDPTPEPTPTHVRKQCY</sequence>
<protein>
    <recommendedName>
        <fullName evidence="7">Endonuclease I</fullName>
    </recommendedName>
</protein>